<accession>A0ABD1BYA6</accession>
<dbReference type="InterPro" id="IPR006527">
    <property type="entry name" value="F-box-assoc_dom_typ1"/>
</dbReference>
<dbReference type="PANTHER" id="PTHR31672:SF13">
    <property type="entry name" value="F-BOX PROTEIN CPR30-LIKE"/>
    <property type="match status" value="1"/>
</dbReference>
<comment type="caution">
    <text evidence="2">The sequence shown here is derived from an EMBL/GenBank/DDBJ whole genome shotgun (WGS) entry which is preliminary data.</text>
</comment>
<evidence type="ECO:0000259" key="1">
    <source>
        <dbReference type="Pfam" id="PF07734"/>
    </source>
</evidence>
<dbReference type="AlphaFoldDB" id="A0ABD1BYA6"/>
<feature type="domain" description="F-box associated beta-propeller type 1" evidence="1">
    <location>
        <begin position="17"/>
        <end position="187"/>
    </location>
</feature>
<evidence type="ECO:0000313" key="2">
    <source>
        <dbReference type="EMBL" id="KAL1222184.1"/>
    </source>
</evidence>
<keyword evidence="3" id="KW-1185">Reference proteome</keyword>
<dbReference type="PANTHER" id="PTHR31672">
    <property type="entry name" value="BNACNNG10540D PROTEIN"/>
    <property type="match status" value="1"/>
</dbReference>
<protein>
    <submittedName>
        <fullName evidence="2">F-box protein</fullName>
    </submittedName>
</protein>
<dbReference type="EMBL" id="JBANAX010000106">
    <property type="protein sequence ID" value="KAL1222184.1"/>
    <property type="molecule type" value="Genomic_DNA"/>
</dbReference>
<dbReference type="NCBIfam" id="TIGR01640">
    <property type="entry name" value="F_box_assoc_1"/>
    <property type="match status" value="1"/>
</dbReference>
<evidence type="ECO:0000313" key="3">
    <source>
        <dbReference type="Proteomes" id="UP001558713"/>
    </source>
</evidence>
<dbReference type="InterPro" id="IPR011047">
    <property type="entry name" value="Quinoprotein_ADH-like_sf"/>
</dbReference>
<gene>
    <name evidence="2" type="ORF">V5N11_011062</name>
</gene>
<dbReference type="Proteomes" id="UP001558713">
    <property type="component" value="Unassembled WGS sequence"/>
</dbReference>
<reference evidence="2 3" key="1">
    <citation type="submission" date="2024-04" db="EMBL/GenBank/DDBJ databases">
        <title>Genome assembly C_amara_ONT_v2.</title>
        <authorList>
            <person name="Yant L."/>
            <person name="Moore C."/>
            <person name="Slenker M."/>
        </authorList>
    </citation>
    <scope>NUCLEOTIDE SEQUENCE [LARGE SCALE GENOMIC DNA]</scope>
    <source>
        <tissue evidence="2">Leaf</tissue>
    </source>
</reference>
<dbReference type="InterPro" id="IPR017451">
    <property type="entry name" value="F-box-assoc_interact_dom"/>
</dbReference>
<organism evidence="2 3">
    <name type="scientific">Cardamine amara subsp. amara</name>
    <dbReference type="NCBI Taxonomy" id="228776"/>
    <lineage>
        <taxon>Eukaryota</taxon>
        <taxon>Viridiplantae</taxon>
        <taxon>Streptophyta</taxon>
        <taxon>Embryophyta</taxon>
        <taxon>Tracheophyta</taxon>
        <taxon>Spermatophyta</taxon>
        <taxon>Magnoliopsida</taxon>
        <taxon>eudicotyledons</taxon>
        <taxon>Gunneridae</taxon>
        <taxon>Pentapetalae</taxon>
        <taxon>rosids</taxon>
        <taxon>malvids</taxon>
        <taxon>Brassicales</taxon>
        <taxon>Brassicaceae</taxon>
        <taxon>Cardamineae</taxon>
        <taxon>Cardamine</taxon>
    </lineage>
</organism>
<sequence length="239" mass="27562">MTSSYINKEGPFQVAGSCDGLVCIYQLDHLYVYVFNPMTGVTRTLTPPRGKKLSVGFGRDVVTGTYKVVVLYSFDRVETLVFDLDTGMWRRRYKTAGPMPLSCTPNPKKNPVFVNGSLFWLMASDFSKILVLDLHTEEFRTVSQPNENIVSLTAIYMWSLEDRLCVNNFRNSIYSDMWVLMQNKLSERWKRTRFDLLRIFPPLPLYSAWFSQTLVSPYQSLSTCFSSRQRQSSTSVQCQ</sequence>
<proteinExistence type="predicted"/>
<dbReference type="Pfam" id="PF07734">
    <property type="entry name" value="FBA_1"/>
    <property type="match status" value="1"/>
</dbReference>
<name>A0ABD1BYA6_CARAN</name>
<dbReference type="InterPro" id="IPR050796">
    <property type="entry name" value="SCF_F-box_component"/>
</dbReference>
<dbReference type="SUPFAM" id="SSF50998">
    <property type="entry name" value="Quinoprotein alcohol dehydrogenase-like"/>
    <property type="match status" value="1"/>
</dbReference>